<sequence>MSTSHIIENIRLSRRGFSRRRFLQTVSASAAATGGLGFRDLMAVEAEKLRRRGKSMILLWMQGGPSQFETFDPKPGTSNGGPTEAIQTSVPGIQIADNFPRVARMMDDIALVRSMTNKEGSHPRASYQMHTGYIPSGSVKHPSIGSCIAQQIGDANNELPSFVSIGGNPGAGGMQGAGFLGMDYEPFVVNNPGQLPSNVAIPVATRRFDRRLGLLGQLEEEFSAAGASQLVETHQSLYGKSSRLVKSDDVSAFDVSDEPAKLRDQYGDSSFGKGCLLARRLVERGVTFVEVRSGNWDSHQNNFEQCANNAADVDPATAALIADLKDRGMLKDTLIVWMGEFGRTPKINARTGRDHYPRVFSMAMAGSGIIGGQVYGASTDDGSAVEDSPVTVQDLFQTVCQSLDVKADHENLSPLGRPMKIVDGGQPIPGFLA</sequence>
<name>A0A1P8WL83_9PLAN</name>
<gene>
    <name evidence="1" type="ORF">Fuma_04455</name>
</gene>
<dbReference type="RefSeq" id="WP_077026070.1">
    <property type="nucleotide sequence ID" value="NZ_CP017641.1"/>
</dbReference>
<evidence type="ECO:0000313" key="2">
    <source>
        <dbReference type="Proteomes" id="UP000187735"/>
    </source>
</evidence>
<accession>A0A1P8WL83</accession>
<dbReference type="AlphaFoldDB" id="A0A1P8WL83"/>
<protein>
    <recommendedName>
        <fullName evidence="3">DUF1501 domain-containing protein</fullName>
    </recommendedName>
</protein>
<dbReference type="KEGG" id="fmr:Fuma_04455"/>
<organism evidence="1 2">
    <name type="scientific">Fuerstiella marisgermanici</name>
    <dbReference type="NCBI Taxonomy" id="1891926"/>
    <lineage>
        <taxon>Bacteria</taxon>
        <taxon>Pseudomonadati</taxon>
        <taxon>Planctomycetota</taxon>
        <taxon>Planctomycetia</taxon>
        <taxon>Planctomycetales</taxon>
        <taxon>Planctomycetaceae</taxon>
        <taxon>Fuerstiella</taxon>
    </lineage>
</organism>
<dbReference type="SUPFAM" id="SSF53649">
    <property type="entry name" value="Alkaline phosphatase-like"/>
    <property type="match status" value="1"/>
</dbReference>
<dbReference type="PANTHER" id="PTHR43737:SF1">
    <property type="entry name" value="DUF1501 DOMAIN-CONTAINING PROTEIN"/>
    <property type="match status" value="1"/>
</dbReference>
<dbReference type="Pfam" id="PF07394">
    <property type="entry name" value="DUF1501"/>
    <property type="match status" value="1"/>
</dbReference>
<evidence type="ECO:0008006" key="3">
    <source>
        <dbReference type="Google" id="ProtNLM"/>
    </source>
</evidence>
<dbReference type="PROSITE" id="PS51318">
    <property type="entry name" value="TAT"/>
    <property type="match status" value="1"/>
</dbReference>
<dbReference type="STRING" id="1891926.Fuma_04455"/>
<dbReference type="Proteomes" id="UP000187735">
    <property type="component" value="Chromosome"/>
</dbReference>
<dbReference type="PANTHER" id="PTHR43737">
    <property type="entry name" value="BLL7424 PROTEIN"/>
    <property type="match status" value="1"/>
</dbReference>
<reference evidence="1 2" key="1">
    <citation type="journal article" date="2016" name="Front. Microbiol.">
        <title>Fuerstia marisgermanicae gen. nov., sp. nov., an Unusual Member of the Phylum Planctomycetes from the German Wadden Sea.</title>
        <authorList>
            <person name="Kohn T."/>
            <person name="Heuer A."/>
            <person name="Jogler M."/>
            <person name="Vollmers J."/>
            <person name="Boedeker C."/>
            <person name="Bunk B."/>
            <person name="Rast P."/>
            <person name="Borchert D."/>
            <person name="Glockner I."/>
            <person name="Freese H.M."/>
            <person name="Klenk H.P."/>
            <person name="Overmann J."/>
            <person name="Kaster A.K."/>
            <person name="Rohde M."/>
            <person name="Wiegand S."/>
            <person name="Jogler C."/>
        </authorList>
    </citation>
    <scope>NUCLEOTIDE SEQUENCE [LARGE SCALE GENOMIC DNA]</scope>
    <source>
        <strain evidence="1 2">NH11</strain>
    </source>
</reference>
<evidence type="ECO:0000313" key="1">
    <source>
        <dbReference type="EMBL" id="APZ94816.1"/>
    </source>
</evidence>
<keyword evidence="2" id="KW-1185">Reference proteome</keyword>
<dbReference type="EMBL" id="CP017641">
    <property type="protein sequence ID" value="APZ94816.1"/>
    <property type="molecule type" value="Genomic_DNA"/>
</dbReference>
<proteinExistence type="predicted"/>
<dbReference type="InterPro" id="IPR017850">
    <property type="entry name" value="Alkaline_phosphatase_core_sf"/>
</dbReference>
<dbReference type="OrthoDB" id="127333at2"/>
<dbReference type="InterPro" id="IPR010869">
    <property type="entry name" value="DUF1501"/>
</dbReference>
<dbReference type="Gene3D" id="3.40.720.10">
    <property type="entry name" value="Alkaline Phosphatase, subunit A"/>
    <property type="match status" value="1"/>
</dbReference>
<dbReference type="InterPro" id="IPR006311">
    <property type="entry name" value="TAT_signal"/>
</dbReference>